<dbReference type="AlphaFoldDB" id="A0A5B8KU09"/>
<dbReference type="Proteomes" id="UP000321389">
    <property type="component" value="Chromosome"/>
</dbReference>
<feature type="compositionally biased region" description="Basic residues" evidence="1">
    <location>
        <begin position="95"/>
        <end position="104"/>
    </location>
</feature>
<accession>A0A5B8KU09</accession>
<reference evidence="2" key="1">
    <citation type="submission" date="2020-04" db="EMBL/GenBank/DDBJ databases">
        <title>Nitratireductor sp. nov. isolated from mangrove soil.</title>
        <authorList>
            <person name="Ye Y."/>
        </authorList>
    </citation>
    <scope>NUCLEOTIDE SEQUENCE</scope>
    <source>
        <strain evidence="2">SY7</strain>
    </source>
</reference>
<keyword evidence="3" id="KW-1185">Reference proteome</keyword>
<proteinExistence type="predicted"/>
<gene>
    <name evidence="2" type="ORF">FQ775_01180</name>
</gene>
<evidence type="ECO:0000313" key="2">
    <source>
        <dbReference type="EMBL" id="QDY99094.1"/>
    </source>
</evidence>
<protein>
    <submittedName>
        <fullName evidence="2">Uncharacterized protein</fullName>
    </submittedName>
</protein>
<sequence length="128" mass="13998">MTVEDKDRLKNLETRIWALELLLEAALGKLIADSGVFAAHAGDIHDVGDMSDAEVAASLAGSPITPDRLRSLSRHMEQTVKAARRQALVFPQQWRRARKPRAKSRAPMPASPVSARRANTDDSGAETE</sequence>
<dbReference type="EMBL" id="CP042301">
    <property type="protein sequence ID" value="QDY99094.1"/>
    <property type="molecule type" value="Genomic_DNA"/>
</dbReference>
<name>A0A5B8KU09_9HYPH</name>
<dbReference type="RefSeq" id="WP_146297744.1">
    <property type="nucleotide sequence ID" value="NZ_CP042301.2"/>
</dbReference>
<feature type="region of interest" description="Disordered" evidence="1">
    <location>
        <begin position="91"/>
        <end position="128"/>
    </location>
</feature>
<organism evidence="2 3">
    <name type="scientific">Nitratireductor mangrovi</name>
    <dbReference type="NCBI Taxonomy" id="2599600"/>
    <lineage>
        <taxon>Bacteria</taxon>
        <taxon>Pseudomonadati</taxon>
        <taxon>Pseudomonadota</taxon>
        <taxon>Alphaproteobacteria</taxon>
        <taxon>Hyphomicrobiales</taxon>
        <taxon>Phyllobacteriaceae</taxon>
        <taxon>Nitratireductor</taxon>
    </lineage>
</organism>
<dbReference type="KEGG" id="niy:FQ775_01180"/>
<evidence type="ECO:0000313" key="3">
    <source>
        <dbReference type="Proteomes" id="UP000321389"/>
    </source>
</evidence>
<evidence type="ECO:0000256" key="1">
    <source>
        <dbReference type="SAM" id="MobiDB-lite"/>
    </source>
</evidence>